<reference evidence="3 4" key="1">
    <citation type="submission" date="2017-03" db="EMBL/GenBank/DDBJ databases">
        <authorList>
            <person name="Afonso C.L."/>
            <person name="Miller P.J."/>
            <person name="Scott M.A."/>
            <person name="Spackman E."/>
            <person name="Goraichik I."/>
            <person name="Dimitrov K.M."/>
            <person name="Suarez D.L."/>
            <person name="Swayne D.E."/>
        </authorList>
    </citation>
    <scope>NUCLEOTIDE SEQUENCE [LARGE SCALE GENOMIC DNA]</scope>
    <source>
        <strain evidence="3 4">CECT 8367</strain>
    </source>
</reference>
<evidence type="ECO:0000256" key="1">
    <source>
        <dbReference type="SAM" id="MobiDB-lite"/>
    </source>
</evidence>
<dbReference type="Proteomes" id="UP000193495">
    <property type="component" value="Unassembled WGS sequence"/>
</dbReference>
<dbReference type="EMBL" id="PYGB01000015">
    <property type="protein sequence ID" value="PSK81575.1"/>
    <property type="molecule type" value="Genomic_DNA"/>
</dbReference>
<dbReference type="EMBL" id="FWFY01000013">
    <property type="protein sequence ID" value="SLN67389.1"/>
    <property type="molecule type" value="Genomic_DNA"/>
</dbReference>
<protein>
    <submittedName>
        <fullName evidence="3">Uncharacterized protein</fullName>
    </submittedName>
</protein>
<keyword evidence="5" id="KW-1185">Reference proteome</keyword>
<organism evidence="3 4">
    <name type="scientific">Limimaricola soesokkakensis</name>
    <dbReference type="NCBI Taxonomy" id="1343159"/>
    <lineage>
        <taxon>Bacteria</taxon>
        <taxon>Pseudomonadati</taxon>
        <taxon>Pseudomonadota</taxon>
        <taxon>Alphaproteobacteria</taxon>
        <taxon>Rhodobacterales</taxon>
        <taxon>Paracoccaceae</taxon>
        <taxon>Limimaricola</taxon>
    </lineage>
</organism>
<evidence type="ECO:0000313" key="2">
    <source>
        <dbReference type="EMBL" id="PSK81575.1"/>
    </source>
</evidence>
<dbReference type="Proteomes" id="UP000240624">
    <property type="component" value="Unassembled WGS sequence"/>
</dbReference>
<accession>A0A1X7A0V6</accession>
<evidence type="ECO:0000313" key="5">
    <source>
        <dbReference type="Proteomes" id="UP000240624"/>
    </source>
</evidence>
<feature type="region of interest" description="Disordered" evidence="1">
    <location>
        <begin position="1"/>
        <end position="38"/>
    </location>
</feature>
<evidence type="ECO:0000313" key="4">
    <source>
        <dbReference type="Proteomes" id="UP000193495"/>
    </source>
</evidence>
<name>A0A1X7A0V6_9RHOB</name>
<sequence length="38" mass="4017">MRHSYAFFGPNRGRTRTQAASSRSGGHGRPASKTGVIG</sequence>
<gene>
    <name evidence="2" type="ORF">CLV79_11543</name>
    <name evidence="3" type="ORF">LOS8367_03366</name>
</gene>
<dbReference type="AlphaFoldDB" id="A0A1X7A0V6"/>
<evidence type="ECO:0000313" key="3">
    <source>
        <dbReference type="EMBL" id="SLN67389.1"/>
    </source>
</evidence>
<proteinExistence type="predicted"/>
<reference evidence="2 5" key="2">
    <citation type="submission" date="2018-03" db="EMBL/GenBank/DDBJ databases">
        <title>Genomic Encyclopedia of Archaeal and Bacterial Type Strains, Phase II (KMG-II): from individual species to whole genera.</title>
        <authorList>
            <person name="Goeker M."/>
        </authorList>
    </citation>
    <scope>NUCLEOTIDE SEQUENCE [LARGE SCALE GENOMIC DNA]</scope>
    <source>
        <strain evidence="2 5">DSM 29956</strain>
    </source>
</reference>